<keyword evidence="1" id="KW-0175">Coiled coil</keyword>
<name>A0A194PUL7_PAPXU</name>
<evidence type="ECO:0000313" key="2">
    <source>
        <dbReference type="EMBL" id="KPI97017.1"/>
    </source>
</evidence>
<evidence type="ECO:0000256" key="1">
    <source>
        <dbReference type="SAM" id="Coils"/>
    </source>
</evidence>
<dbReference type="EMBL" id="KQ459591">
    <property type="protein sequence ID" value="KPI97017.1"/>
    <property type="molecule type" value="Genomic_DNA"/>
</dbReference>
<protein>
    <submittedName>
        <fullName evidence="2">Uncharacterized protein</fullName>
    </submittedName>
</protein>
<gene>
    <name evidence="2" type="ORF">RR46_05634</name>
</gene>
<reference evidence="2 3" key="1">
    <citation type="journal article" date="2015" name="Nat. Commun.">
        <title>Outbred genome sequencing and CRISPR/Cas9 gene editing in butterflies.</title>
        <authorList>
            <person name="Li X."/>
            <person name="Fan D."/>
            <person name="Zhang W."/>
            <person name="Liu G."/>
            <person name="Zhang L."/>
            <person name="Zhao L."/>
            <person name="Fang X."/>
            <person name="Chen L."/>
            <person name="Dong Y."/>
            <person name="Chen Y."/>
            <person name="Ding Y."/>
            <person name="Zhao R."/>
            <person name="Feng M."/>
            <person name="Zhu Y."/>
            <person name="Feng Y."/>
            <person name="Jiang X."/>
            <person name="Zhu D."/>
            <person name="Xiang H."/>
            <person name="Feng X."/>
            <person name="Li S."/>
            <person name="Wang J."/>
            <person name="Zhang G."/>
            <person name="Kronforst M.R."/>
            <person name="Wang W."/>
        </authorList>
    </citation>
    <scope>NUCLEOTIDE SEQUENCE [LARGE SCALE GENOMIC DNA]</scope>
    <source>
        <strain evidence="2">Ya'a_city_454_Px</strain>
        <tissue evidence="2">Whole body</tissue>
    </source>
</reference>
<proteinExistence type="predicted"/>
<dbReference type="AlphaFoldDB" id="A0A194PUL7"/>
<dbReference type="Proteomes" id="UP000053268">
    <property type="component" value="Unassembled WGS sequence"/>
</dbReference>
<sequence>MSSTGFTAQQQQQQQNLKQELQNELTAASQNMHNFYNSKSLLNLVEYLKHALLRFEFELTSSNLLLNGIKLFQSVNTLEVVKALPILK</sequence>
<accession>A0A194PUL7</accession>
<feature type="coiled-coil region" evidence="1">
    <location>
        <begin position="11"/>
        <end position="38"/>
    </location>
</feature>
<organism evidence="2 3">
    <name type="scientific">Papilio xuthus</name>
    <name type="common">Asian swallowtail butterfly</name>
    <dbReference type="NCBI Taxonomy" id="66420"/>
    <lineage>
        <taxon>Eukaryota</taxon>
        <taxon>Metazoa</taxon>
        <taxon>Ecdysozoa</taxon>
        <taxon>Arthropoda</taxon>
        <taxon>Hexapoda</taxon>
        <taxon>Insecta</taxon>
        <taxon>Pterygota</taxon>
        <taxon>Neoptera</taxon>
        <taxon>Endopterygota</taxon>
        <taxon>Lepidoptera</taxon>
        <taxon>Glossata</taxon>
        <taxon>Ditrysia</taxon>
        <taxon>Papilionoidea</taxon>
        <taxon>Papilionidae</taxon>
        <taxon>Papilioninae</taxon>
        <taxon>Papilio</taxon>
    </lineage>
</organism>
<keyword evidence="3" id="KW-1185">Reference proteome</keyword>
<evidence type="ECO:0000313" key="3">
    <source>
        <dbReference type="Proteomes" id="UP000053268"/>
    </source>
</evidence>